<evidence type="ECO:0000256" key="2">
    <source>
        <dbReference type="ARBA" id="ARBA00004613"/>
    </source>
</evidence>
<comment type="catalytic activity">
    <reaction evidence="1">
        <text>Random endo-hydrolysis of N-acetyl-beta-D-glucosaminide (1-&gt;4)-beta-linkages in chitin and chitodextrins.</text>
        <dbReference type="EC" id="3.2.1.14"/>
    </reaction>
</comment>
<keyword evidence="8" id="KW-0119">Carbohydrate metabolism</keyword>
<keyword evidence="13" id="KW-0732">Signal</keyword>
<evidence type="ECO:0000256" key="3">
    <source>
        <dbReference type="ARBA" id="ARBA00008682"/>
    </source>
</evidence>
<evidence type="ECO:0000256" key="12">
    <source>
        <dbReference type="SAM" id="MobiDB-lite"/>
    </source>
</evidence>
<name>A0ABR0KKD8_9EURO</name>
<proteinExistence type="inferred from homology"/>
<feature type="domain" description="GH18" evidence="14">
    <location>
        <begin position="96"/>
        <end position="466"/>
    </location>
</feature>
<evidence type="ECO:0000256" key="11">
    <source>
        <dbReference type="RuleBase" id="RU000489"/>
    </source>
</evidence>
<evidence type="ECO:0000256" key="8">
    <source>
        <dbReference type="ARBA" id="ARBA00023277"/>
    </source>
</evidence>
<dbReference type="SUPFAM" id="SSF51445">
    <property type="entry name" value="(Trans)glycosidases"/>
    <property type="match status" value="1"/>
</dbReference>
<dbReference type="SMART" id="SM00636">
    <property type="entry name" value="Glyco_18"/>
    <property type="match status" value="1"/>
</dbReference>
<evidence type="ECO:0000259" key="14">
    <source>
        <dbReference type="PROSITE" id="PS51910"/>
    </source>
</evidence>
<keyword evidence="16" id="KW-1185">Reference proteome</keyword>
<feature type="signal peptide" evidence="13">
    <location>
        <begin position="1"/>
        <end position="20"/>
    </location>
</feature>
<dbReference type="PANTHER" id="PTHR11177:SF365">
    <property type="entry name" value="ENDOCHITINASE B"/>
    <property type="match status" value="1"/>
</dbReference>
<keyword evidence="5" id="KW-0964">Secreted</keyword>
<dbReference type="PROSITE" id="PS51910">
    <property type="entry name" value="GH18_2"/>
    <property type="match status" value="1"/>
</dbReference>
<comment type="similarity">
    <text evidence="3">Belongs to the glycosyl hydrolase 18 family. Chitinase class V subfamily.</text>
</comment>
<feature type="region of interest" description="Disordered" evidence="12">
    <location>
        <begin position="55"/>
        <end position="89"/>
    </location>
</feature>
<dbReference type="InterPro" id="IPR011583">
    <property type="entry name" value="Chitinase_II/V-like_cat"/>
</dbReference>
<reference evidence="15 16" key="1">
    <citation type="submission" date="2023-08" db="EMBL/GenBank/DDBJ databases">
        <title>Black Yeasts Isolated from many extreme environments.</title>
        <authorList>
            <person name="Coleine C."/>
            <person name="Stajich J.E."/>
            <person name="Selbmann L."/>
        </authorList>
    </citation>
    <scope>NUCLEOTIDE SEQUENCE [LARGE SCALE GENOMIC DNA]</scope>
    <source>
        <strain evidence="15 16">CCFEE 5885</strain>
    </source>
</reference>
<dbReference type="InterPro" id="IPR050314">
    <property type="entry name" value="Glycosyl_Hydrlase_18"/>
</dbReference>
<dbReference type="PANTHER" id="PTHR11177">
    <property type="entry name" value="CHITINASE"/>
    <property type="match status" value="1"/>
</dbReference>
<feature type="chain" id="PRO_5045397428" description="chitinase" evidence="13">
    <location>
        <begin position="21"/>
        <end position="485"/>
    </location>
</feature>
<dbReference type="PROSITE" id="PS51257">
    <property type="entry name" value="PROKAR_LIPOPROTEIN"/>
    <property type="match status" value="1"/>
</dbReference>
<dbReference type="Gene3D" id="3.20.20.80">
    <property type="entry name" value="Glycosidases"/>
    <property type="match status" value="1"/>
</dbReference>
<dbReference type="EMBL" id="JAVRRG010000011">
    <property type="protein sequence ID" value="KAK5099052.1"/>
    <property type="molecule type" value="Genomic_DNA"/>
</dbReference>
<comment type="subcellular location">
    <subcellularLocation>
        <location evidence="2">Secreted</location>
    </subcellularLocation>
</comment>
<dbReference type="InterPro" id="IPR001579">
    <property type="entry name" value="Glyco_hydro_18_chit_AS"/>
</dbReference>
<protein>
    <recommendedName>
        <fullName evidence="4">chitinase</fullName>
        <ecNumber evidence="4">3.2.1.14</ecNumber>
    </recommendedName>
</protein>
<evidence type="ECO:0000256" key="5">
    <source>
        <dbReference type="ARBA" id="ARBA00022525"/>
    </source>
</evidence>
<dbReference type="Gene3D" id="3.10.50.10">
    <property type="match status" value="1"/>
</dbReference>
<gene>
    <name evidence="15" type="primary">CHT4</name>
    <name evidence="15" type="ORF">LTR24_001453</name>
</gene>
<comment type="caution">
    <text evidence="15">The sequence shown here is derived from an EMBL/GenBank/DDBJ whole genome shotgun (WGS) entry which is preliminary data.</text>
</comment>
<organism evidence="15 16">
    <name type="scientific">Lithohypha guttulata</name>
    <dbReference type="NCBI Taxonomy" id="1690604"/>
    <lineage>
        <taxon>Eukaryota</taxon>
        <taxon>Fungi</taxon>
        <taxon>Dikarya</taxon>
        <taxon>Ascomycota</taxon>
        <taxon>Pezizomycotina</taxon>
        <taxon>Eurotiomycetes</taxon>
        <taxon>Chaetothyriomycetidae</taxon>
        <taxon>Chaetothyriales</taxon>
        <taxon>Trichomeriaceae</taxon>
        <taxon>Lithohypha</taxon>
    </lineage>
</organism>
<feature type="compositionally biased region" description="Polar residues" evidence="12">
    <location>
        <begin position="55"/>
        <end position="66"/>
    </location>
</feature>
<evidence type="ECO:0000313" key="16">
    <source>
        <dbReference type="Proteomes" id="UP001345013"/>
    </source>
</evidence>
<keyword evidence="6 11" id="KW-0378">Hydrolase</keyword>
<dbReference type="SUPFAM" id="SSF54556">
    <property type="entry name" value="Chitinase insertion domain"/>
    <property type="match status" value="1"/>
</dbReference>
<dbReference type="InterPro" id="IPR029070">
    <property type="entry name" value="Chitinase_insertion_sf"/>
</dbReference>
<keyword evidence="9 11" id="KW-0326">Glycosidase</keyword>
<dbReference type="EC" id="3.2.1.14" evidence="4"/>
<keyword evidence="10" id="KW-0624">Polysaccharide degradation</keyword>
<evidence type="ECO:0000256" key="7">
    <source>
        <dbReference type="ARBA" id="ARBA00023024"/>
    </source>
</evidence>
<dbReference type="GO" id="GO:0008843">
    <property type="term" value="F:endochitinase activity"/>
    <property type="evidence" value="ECO:0007669"/>
    <property type="project" value="UniProtKB-EC"/>
</dbReference>
<feature type="compositionally biased region" description="Low complexity" evidence="12">
    <location>
        <begin position="67"/>
        <end position="89"/>
    </location>
</feature>
<evidence type="ECO:0000256" key="10">
    <source>
        <dbReference type="ARBA" id="ARBA00023326"/>
    </source>
</evidence>
<evidence type="ECO:0000256" key="9">
    <source>
        <dbReference type="ARBA" id="ARBA00023295"/>
    </source>
</evidence>
<dbReference type="InterPro" id="IPR017853">
    <property type="entry name" value="GH"/>
</dbReference>
<dbReference type="Proteomes" id="UP001345013">
    <property type="component" value="Unassembled WGS sequence"/>
</dbReference>
<evidence type="ECO:0000256" key="4">
    <source>
        <dbReference type="ARBA" id="ARBA00012729"/>
    </source>
</evidence>
<evidence type="ECO:0000256" key="6">
    <source>
        <dbReference type="ARBA" id="ARBA00022801"/>
    </source>
</evidence>
<dbReference type="CDD" id="cd06548">
    <property type="entry name" value="GH18_chitinase"/>
    <property type="match status" value="1"/>
</dbReference>
<evidence type="ECO:0000256" key="1">
    <source>
        <dbReference type="ARBA" id="ARBA00000822"/>
    </source>
</evidence>
<dbReference type="Pfam" id="PF00704">
    <property type="entry name" value="Glyco_hydro_18"/>
    <property type="match status" value="1"/>
</dbReference>
<evidence type="ECO:0000256" key="13">
    <source>
        <dbReference type="SAM" id="SignalP"/>
    </source>
</evidence>
<sequence>MKRLLFSPLFLLTYISTVSCQYTIGAQDTPLLDKNSGGQVIFRNDTGGGTLINSTQGVKPATTQGATSNNTQTVTSNNTETVSSTNDTTMGGGSGIRSVVYYVDWAIYARQHRPQDLDTSMLTHILFSFANIQQDGTVSLTDPWSDLQIHWEGDSWNDVGNNVYGCVKQLYLLKKQNRNLKVLLSIGGWTYSANFVAPASTSAGRQRFAESAVRLLEDLGFDGLDIDWEYPSNAAQAQNYVDLLHAVRVELQKAEQKRGGSTHFLLTTACPAGPSNIQNLNIRGMDQYLDFWNLMAYDYAGSWDTTAGHQANLYPSQQDLSSTPFSTQAAIDLYTGSGVQSHKLVLGMPLYGRAFQQSQGPGTAYNGVGEGSWENGIWDYKALPKTGAQEYFDPVIGASWSYDASSGTMISYDTSNVTVMKADYVRRNRLGGGMWWESSGDKLHGQGNLIEQFVLSSGGRSALEEVPNCLEYPESQYDNLRNGMQ</sequence>
<accession>A0ABR0KKD8</accession>
<evidence type="ECO:0000313" key="15">
    <source>
        <dbReference type="EMBL" id="KAK5099052.1"/>
    </source>
</evidence>
<dbReference type="PROSITE" id="PS01095">
    <property type="entry name" value="GH18_1"/>
    <property type="match status" value="1"/>
</dbReference>
<dbReference type="InterPro" id="IPR001223">
    <property type="entry name" value="Glyco_hydro18_cat"/>
</dbReference>
<keyword evidence="7" id="KW-0146">Chitin degradation</keyword>